<feature type="transmembrane region" description="Helical" evidence="6">
    <location>
        <begin position="111"/>
        <end position="134"/>
    </location>
</feature>
<sequence>MAVYNPNTPHPSSNGPWHPDRSRSTPVPADQLRVTHADRDAVADRLKDAFADGQLDETEFDQRLDLAMNAKVRADLVPLLQDLTPAQHGPAAAPAPPWQATEDEASREDRVWALGAHVSGYFTLCLGPLLVLLIKNDASPFLRRQVLEALNYQLNFFIASLLMSVLWILILPVFVYLFMVLGWVFLPLLAGVAAALGYNWRYPFVWRIVKNGSRGKNS</sequence>
<dbReference type="STRING" id="1122192.SAMN02745673_04410"/>
<dbReference type="InterPro" id="IPR012551">
    <property type="entry name" value="DUF1707_SHOCT-like"/>
</dbReference>
<keyword evidence="3 6" id="KW-1133">Transmembrane helix</keyword>
<feature type="region of interest" description="Disordered" evidence="5">
    <location>
        <begin position="1"/>
        <end position="33"/>
    </location>
</feature>
<feature type="compositionally biased region" description="Polar residues" evidence="5">
    <location>
        <begin position="1"/>
        <end position="15"/>
    </location>
</feature>
<evidence type="ECO:0000256" key="2">
    <source>
        <dbReference type="ARBA" id="ARBA00022692"/>
    </source>
</evidence>
<evidence type="ECO:0000259" key="7">
    <source>
        <dbReference type="Pfam" id="PF08044"/>
    </source>
</evidence>
<dbReference type="Pfam" id="PF09685">
    <property type="entry name" value="MamF_MmsF"/>
    <property type="match status" value="1"/>
</dbReference>
<name>A0A1T4T2X7_9ACTN</name>
<dbReference type="InterPro" id="IPR019109">
    <property type="entry name" value="MamF_MmsF"/>
</dbReference>
<dbReference type="AlphaFoldDB" id="A0A1T4T2X7"/>
<evidence type="ECO:0000313" key="8">
    <source>
        <dbReference type="EMBL" id="SKA34870.1"/>
    </source>
</evidence>
<keyword evidence="2 6" id="KW-0812">Transmembrane</keyword>
<evidence type="ECO:0000313" key="9">
    <source>
        <dbReference type="Proteomes" id="UP000190637"/>
    </source>
</evidence>
<keyword evidence="4 6" id="KW-0472">Membrane</keyword>
<evidence type="ECO:0000256" key="5">
    <source>
        <dbReference type="SAM" id="MobiDB-lite"/>
    </source>
</evidence>
<proteinExistence type="predicted"/>
<feature type="domain" description="DUF1707" evidence="7">
    <location>
        <begin position="32"/>
        <end position="83"/>
    </location>
</feature>
<accession>A0A1T4T2X7</accession>
<dbReference type="Proteomes" id="UP000190637">
    <property type="component" value="Unassembled WGS sequence"/>
</dbReference>
<dbReference type="Pfam" id="PF08044">
    <property type="entry name" value="DUF1707"/>
    <property type="match status" value="1"/>
</dbReference>
<feature type="transmembrane region" description="Helical" evidence="6">
    <location>
        <begin position="180"/>
        <end position="200"/>
    </location>
</feature>
<gene>
    <name evidence="8" type="ORF">SAMN02745673_04410</name>
</gene>
<reference evidence="8 9" key="1">
    <citation type="submission" date="2017-02" db="EMBL/GenBank/DDBJ databases">
        <authorList>
            <person name="Peterson S.W."/>
        </authorList>
    </citation>
    <scope>NUCLEOTIDE SEQUENCE [LARGE SCALE GENOMIC DNA]</scope>
    <source>
        <strain evidence="8 9">DSM 45154</strain>
    </source>
</reference>
<dbReference type="RefSeq" id="WP_235001146.1">
    <property type="nucleotide sequence ID" value="NZ_FUWS01000013.1"/>
</dbReference>
<organism evidence="8 9">
    <name type="scientific">Marinactinospora thermotolerans DSM 45154</name>
    <dbReference type="NCBI Taxonomy" id="1122192"/>
    <lineage>
        <taxon>Bacteria</taxon>
        <taxon>Bacillati</taxon>
        <taxon>Actinomycetota</taxon>
        <taxon>Actinomycetes</taxon>
        <taxon>Streptosporangiales</taxon>
        <taxon>Nocardiopsidaceae</taxon>
        <taxon>Marinactinospora</taxon>
    </lineage>
</organism>
<dbReference type="EMBL" id="FUWS01000013">
    <property type="protein sequence ID" value="SKA34870.1"/>
    <property type="molecule type" value="Genomic_DNA"/>
</dbReference>
<protein>
    <submittedName>
        <fullName evidence="8">Uncharacterized conserved protein, Tic20 family</fullName>
    </submittedName>
</protein>
<evidence type="ECO:0000256" key="3">
    <source>
        <dbReference type="ARBA" id="ARBA00022989"/>
    </source>
</evidence>
<evidence type="ECO:0000256" key="4">
    <source>
        <dbReference type="ARBA" id="ARBA00023136"/>
    </source>
</evidence>
<evidence type="ECO:0000256" key="1">
    <source>
        <dbReference type="ARBA" id="ARBA00004141"/>
    </source>
</evidence>
<keyword evidence="9" id="KW-1185">Reference proteome</keyword>
<evidence type="ECO:0000256" key="6">
    <source>
        <dbReference type="SAM" id="Phobius"/>
    </source>
</evidence>
<feature type="transmembrane region" description="Helical" evidence="6">
    <location>
        <begin position="154"/>
        <end position="174"/>
    </location>
</feature>
<comment type="subcellular location">
    <subcellularLocation>
        <location evidence="1">Membrane</location>
        <topology evidence="1">Multi-pass membrane protein</topology>
    </subcellularLocation>
</comment>